<comment type="caution">
    <text evidence="2">The sequence shown here is derived from an EMBL/GenBank/DDBJ whole genome shotgun (WGS) entry which is preliminary data.</text>
</comment>
<feature type="domain" description="Suppressor of fused-like" evidence="1">
    <location>
        <begin position="28"/>
        <end position="162"/>
    </location>
</feature>
<dbReference type="AlphaFoldDB" id="A0A4Z1AD61"/>
<reference evidence="2" key="1">
    <citation type="journal article" date="2019" name="PLoS Negl. Trop. Dis.">
        <title>Revisiting the worldwide diversity of Leptospira species in the environment.</title>
        <authorList>
            <person name="Vincent A.T."/>
            <person name="Schiettekatte O."/>
            <person name="Bourhy P."/>
            <person name="Veyrier F.J."/>
            <person name="Picardeau M."/>
        </authorList>
    </citation>
    <scope>NUCLEOTIDE SEQUENCE [LARGE SCALE GENOMIC DNA]</scope>
    <source>
        <strain evidence="2">201601113</strain>
    </source>
</reference>
<proteinExistence type="predicted"/>
<dbReference type="InterPro" id="IPR020941">
    <property type="entry name" value="SUFU-like_domain"/>
</dbReference>
<accession>A0A4Z1AD61</accession>
<dbReference type="RefSeq" id="WP_135756505.1">
    <property type="nucleotide sequence ID" value="NZ_RQHS01000012.1"/>
</dbReference>
<evidence type="ECO:0000259" key="1">
    <source>
        <dbReference type="Pfam" id="PF05076"/>
    </source>
</evidence>
<keyword evidence="3" id="KW-1185">Reference proteome</keyword>
<organism evidence="2 3">
    <name type="scientific">Leptospira dzoumogneensis</name>
    <dbReference type="NCBI Taxonomy" id="2484904"/>
    <lineage>
        <taxon>Bacteria</taxon>
        <taxon>Pseudomonadati</taxon>
        <taxon>Spirochaetota</taxon>
        <taxon>Spirochaetia</taxon>
        <taxon>Leptospirales</taxon>
        <taxon>Leptospiraceae</taxon>
        <taxon>Leptospira</taxon>
    </lineage>
</organism>
<gene>
    <name evidence="2" type="ORF">EHR06_07955</name>
</gene>
<evidence type="ECO:0000313" key="2">
    <source>
        <dbReference type="EMBL" id="TGN00044.1"/>
    </source>
</evidence>
<name>A0A4Z1AD61_9LEPT</name>
<evidence type="ECO:0000313" key="3">
    <source>
        <dbReference type="Proteomes" id="UP000297241"/>
    </source>
</evidence>
<sequence length="181" mass="20982">MINYEIELSDYLKFLKKMTGIEAKLENDPPYAVISIHDFPSKSLVTLVTFGIHPYIYTMWRGKKSGFELTITIPEKNKEDFVKLIRDIVVSNIDIASHESRRPSVEYNGVYAPGYPPHFFFCEQLSQSPKLAGQLKVSNSYIRFLPAIPINDRELRLFDKSPTLLIEELSKHSDLIDWEKR</sequence>
<protein>
    <recommendedName>
        <fullName evidence="1">Suppressor of fused-like domain-containing protein</fullName>
    </recommendedName>
</protein>
<dbReference type="EMBL" id="RQHS01000012">
    <property type="protein sequence ID" value="TGN00044.1"/>
    <property type="molecule type" value="Genomic_DNA"/>
</dbReference>
<dbReference type="Proteomes" id="UP000297241">
    <property type="component" value="Unassembled WGS sequence"/>
</dbReference>
<dbReference type="Pfam" id="PF05076">
    <property type="entry name" value="SUFU"/>
    <property type="match status" value="1"/>
</dbReference>